<reference evidence="3" key="1">
    <citation type="submission" date="2015-03" db="EMBL/GenBank/DDBJ databases">
        <authorList>
            <consortium name="Pathogen Informatics"/>
        </authorList>
    </citation>
    <scope>NUCLEOTIDE SEQUENCE [LARGE SCALE GENOMIC DNA]</scope>
    <source>
        <strain evidence="3">N09902308</strain>
    </source>
</reference>
<name>A0A916LBC5_MYCTX</name>
<protein>
    <submittedName>
        <fullName evidence="2">Uncharacterized protein</fullName>
    </submittedName>
</protein>
<proteinExistence type="predicted"/>
<evidence type="ECO:0000313" key="2">
    <source>
        <dbReference type="EMBL" id="COY31228.1"/>
    </source>
</evidence>
<organism evidence="2 3">
    <name type="scientific">Mycobacterium tuberculosis</name>
    <dbReference type="NCBI Taxonomy" id="1773"/>
    <lineage>
        <taxon>Bacteria</taxon>
        <taxon>Bacillati</taxon>
        <taxon>Actinomycetota</taxon>
        <taxon>Actinomycetes</taxon>
        <taxon>Mycobacteriales</taxon>
        <taxon>Mycobacteriaceae</taxon>
        <taxon>Mycobacterium</taxon>
        <taxon>Mycobacterium tuberculosis complex</taxon>
    </lineage>
</organism>
<feature type="region of interest" description="Disordered" evidence="1">
    <location>
        <begin position="1"/>
        <end position="61"/>
    </location>
</feature>
<evidence type="ECO:0000256" key="1">
    <source>
        <dbReference type="SAM" id="MobiDB-lite"/>
    </source>
</evidence>
<feature type="compositionally biased region" description="Polar residues" evidence="1">
    <location>
        <begin position="11"/>
        <end position="23"/>
    </location>
</feature>
<gene>
    <name evidence="2" type="ORF">ERS007739_02418</name>
</gene>
<sequence>MRLLRKKKSKTCSPKASATSSEASMARSALSKLDGNSRYPIARRSSGVRSHTLSSACGPST</sequence>
<dbReference type="Proteomes" id="UP000039021">
    <property type="component" value="Unassembled WGS sequence"/>
</dbReference>
<dbReference type="EMBL" id="CSBK01001103">
    <property type="protein sequence ID" value="COY31228.1"/>
    <property type="molecule type" value="Genomic_DNA"/>
</dbReference>
<feature type="compositionally biased region" description="Polar residues" evidence="1">
    <location>
        <begin position="47"/>
        <end position="61"/>
    </location>
</feature>
<dbReference type="AlphaFoldDB" id="A0A916LBC5"/>
<comment type="caution">
    <text evidence="2">The sequence shown here is derived from an EMBL/GenBank/DDBJ whole genome shotgun (WGS) entry which is preliminary data.</text>
</comment>
<feature type="compositionally biased region" description="Basic residues" evidence="1">
    <location>
        <begin position="1"/>
        <end position="10"/>
    </location>
</feature>
<evidence type="ECO:0000313" key="3">
    <source>
        <dbReference type="Proteomes" id="UP000039021"/>
    </source>
</evidence>
<accession>A0A916LBC5</accession>